<keyword evidence="2" id="KW-1185">Reference proteome</keyword>
<gene>
    <name evidence="1" type="ORF">CGCSCA2_v012575</name>
</gene>
<sequence length="155" mass="17128">MQMMPKTEGDNYSMGLRGLDAVILEPGVISGTGLLALKANHSTEIGGADVGAVKTQQSTDRSEVHNLRTSKRPATYTAHSYNLLQIIKGLRKRYFTSPVRHRAEAAKPGKLTLSLCILGRGLVRFSESNSWHSGMDQSRPVMIMPSTYDEIRQLR</sequence>
<comment type="caution">
    <text evidence="1">The sequence shown here is derived from an EMBL/GenBank/DDBJ whole genome shotgun (WGS) entry which is preliminary data.</text>
</comment>
<evidence type="ECO:0000313" key="2">
    <source>
        <dbReference type="Proteomes" id="UP000711996"/>
    </source>
</evidence>
<reference evidence="1" key="1">
    <citation type="submission" date="2019-06" db="EMBL/GenBank/DDBJ databases">
        <authorList>
            <person name="Gan P."/>
            <person name="Shirasu K."/>
        </authorList>
    </citation>
    <scope>NUCLEOTIDE SEQUENCE [LARGE SCALE GENOMIC DNA]</scope>
    <source>
        <strain evidence="1">CAD2</strain>
    </source>
</reference>
<dbReference type="Proteomes" id="UP000711996">
    <property type="component" value="Unassembled WGS sequence"/>
</dbReference>
<accession>A0A9P5BPT8</accession>
<dbReference type="AlphaFoldDB" id="A0A9P5BPT8"/>
<organism evidence="1 2">
    <name type="scientific">Colletotrichum siamense</name>
    <name type="common">Anthracnose fungus</name>
    <dbReference type="NCBI Taxonomy" id="690259"/>
    <lineage>
        <taxon>Eukaryota</taxon>
        <taxon>Fungi</taxon>
        <taxon>Dikarya</taxon>
        <taxon>Ascomycota</taxon>
        <taxon>Pezizomycotina</taxon>
        <taxon>Sordariomycetes</taxon>
        <taxon>Hypocreomycetidae</taxon>
        <taxon>Glomerellales</taxon>
        <taxon>Glomerellaceae</taxon>
        <taxon>Colletotrichum</taxon>
        <taxon>Colletotrichum gloeosporioides species complex</taxon>
    </lineage>
</organism>
<proteinExistence type="predicted"/>
<evidence type="ECO:0000313" key="1">
    <source>
        <dbReference type="EMBL" id="KAF4848068.1"/>
    </source>
</evidence>
<dbReference type="EMBL" id="QPMT01000056">
    <property type="protein sequence ID" value="KAF4848068.1"/>
    <property type="molecule type" value="Genomic_DNA"/>
</dbReference>
<name>A0A9P5BPT8_COLSI</name>
<dbReference type="OrthoDB" id="10336094at2759"/>
<protein>
    <submittedName>
        <fullName evidence="1">Uncharacterized protein</fullName>
    </submittedName>
</protein>